<dbReference type="AlphaFoldDB" id="A0A511DGL9"/>
<evidence type="ECO:0008006" key="5">
    <source>
        <dbReference type="Google" id="ProtNLM"/>
    </source>
</evidence>
<dbReference type="PANTHER" id="PTHR39428:SF1">
    <property type="entry name" value="F420H(2)-DEPENDENT QUINONE REDUCTASE RV1261C"/>
    <property type="match status" value="1"/>
</dbReference>
<evidence type="ECO:0000313" key="4">
    <source>
        <dbReference type="Proteomes" id="UP000321685"/>
    </source>
</evidence>
<evidence type="ECO:0000313" key="3">
    <source>
        <dbReference type="EMBL" id="GEL23932.1"/>
    </source>
</evidence>
<dbReference type="OrthoDB" id="8225825at2"/>
<dbReference type="PANTHER" id="PTHR39428">
    <property type="entry name" value="F420H(2)-DEPENDENT QUINONE REDUCTASE RV1261C"/>
    <property type="match status" value="1"/>
</dbReference>
<dbReference type="InterPro" id="IPR012349">
    <property type="entry name" value="Split_barrel_FMN-bd"/>
</dbReference>
<dbReference type="Pfam" id="PF04075">
    <property type="entry name" value="F420H2_quin_red"/>
    <property type="match status" value="1"/>
</dbReference>
<sequence>MSDFNAKVIEEFRTNDGKVGPPFEGAPMVLVHHLGAKSGTERVTPVVYLPNGDRIAIFASAAGAPNHPAWYHNLKAHPRVTVEVGDGKGHVETWTAQATEVTGTERDELYARQAAVMPGFADYEVKTEGIRTIPVITLTRAA</sequence>
<keyword evidence="4" id="KW-1185">Reference proteome</keyword>
<comment type="similarity">
    <text evidence="1">Belongs to the F420H(2)-dependent quinone reductase family.</text>
</comment>
<dbReference type="GO" id="GO:0070967">
    <property type="term" value="F:coenzyme F420 binding"/>
    <property type="evidence" value="ECO:0007669"/>
    <property type="project" value="TreeGrafter"/>
</dbReference>
<organism evidence="3 4">
    <name type="scientific">Pseudonocardia sulfidoxydans NBRC 16205</name>
    <dbReference type="NCBI Taxonomy" id="1223511"/>
    <lineage>
        <taxon>Bacteria</taxon>
        <taxon>Bacillati</taxon>
        <taxon>Actinomycetota</taxon>
        <taxon>Actinomycetes</taxon>
        <taxon>Pseudonocardiales</taxon>
        <taxon>Pseudonocardiaceae</taxon>
        <taxon>Pseudonocardia</taxon>
    </lineage>
</organism>
<dbReference type="EMBL" id="BJVJ01000026">
    <property type="protein sequence ID" value="GEL23932.1"/>
    <property type="molecule type" value="Genomic_DNA"/>
</dbReference>
<reference evidence="3 4" key="1">
    <citation type="submission" date="2019-07" db="EMBL/GenBank/DDBJ databases">
        <title>Whole genome shotgun sequence of Pseudonocardia sulfidoxydans NBRC 16205.</title>
        <authorList>
            <person name="Hosoyama A."/>
            <person name="Uohara A."/>
            <person name="Ohji S."/>
            <person name="Ichikawa N."/>
        </authorList>
    </citation>
    <scope>NUCLEOTIDE SEQUENCE [LARGE SCALE GENOMIC DNA]</scope>
    <source>
        <strain evidence="3 4">NBRC 16205</strain>
    </source>
</reference>
<comment type="catalytic activity">
    <reaction evidence="2">
        <text>oxidized coenzyme F420-(gamma-L-Glu)(n) + a quinol + H(+) = reduced coenzyme F420-(gamma-L-Glu)(n) + a quinone</text>
        <dbReference type="Rhea" id="RHEA:39663"/>
        <dbReference type="Rhea" id="RHEA-COMP:12939"/>
        <dbReference type="Rhea" id="RHEA-COMP:14378"/>
        <dbReference type="ChEBI" id="CHEBI:15378"/>
        <dbReference type="ChEBI" id="CHEBI:24646"/>
        <dbReference type="ChEBI" id="CHEBI:132124"/>
        <dbReference type="ChEBI" id="CHEBI:133980"/>
        <dbReference type="ChEBI" id="CHEBI:139511"/>
    </reaction>
</comment>
<dbReference type="Gene3D" id="2.30.110.10">
    <property type="entry name" value="Electron Transport, Fmn-binding Protein, Chain A"/>
    <property type="match status" value="1"/>
</dbReference>
<comment type="caution">
    <text evidence="3">The sequence shown here is derived from an EMBL/GenBank/DDBJ whole genome shotgun (WGS) entry which is preliminary data.</text>
</comment>
<dbReference type="InterPro" id="IPR004378">
    <property type="entry name" value="F420H2_quin_Rdtase"/>
</dbReference>
<dbReference type="GO" id="GO:0016491">
    <property type="term" value="F:oxidoreductase activity"/>
    <property type="evidence" value="ECO:0007669"/>
    <property type="project" value="InterPro"/>
</dbReference>
<gene>
    <name evidence="3" type="ORF">PSU4_28860</name>
</gene>
<protein>
    <recommendedName>
        <fullName evidence="5">Nitroreductase</fullName>
    </recommendedName>
</protein>
<evidence type="ECO:0000256" key="1">
    <source>
        <dbReference type="ARBA" id="ARBA00008710"/>
    </source>
</evidence>
<dbReference type="NCBIfam" id="TIGR00026">
    <property type="entry name" value="hi_GC_TIGR00026"/>
    <property type="match status" value="1"/>
</dbReference>
<dbReference type="GO" id="GO:0005886">
    <property type="term" value="C:plasma membrane"/>
    <property type="evidence" value="ECO:0007669"/>
    <property type="project" value="TreeGrafter"/>
</dbReference>
<evidence type="ECO:0000256" key="2">
    <source>
        <dbReference type="ARBA" id="ARBA00049106"/>
    </source>
</evidence>
<proteinExistence type="inferred from homology"/>
<accession>A0A511DGL9</accession>
<dbReference type="SUPFAM" id="SSF50475">
    <property type="entry name" value="FMN-binding split barrel"/>
    <property type="match status" value="1"/>
</dbReference>
<name>A0A511DGL9_9PSEU</name>
<dbReference type="Proteomes" id="UP000321685">
    <property type="component" value="Unassembled WGS sequence"/>
</dbReference>
<dbReference type="RefSeq" id="WP_147107961.1">
    <property type="nucleotide sequence ID" value="NZ_BJVJ01000026.1"/>
</dbReference>